<keyword evidence="7 9" id="KW-0472">Membrane</keyword>
<accession>A0A4R5UX92</accession>
<feature type="transmembrane region" description="Helical" evidence="9">
    <location>
        <begin position="216"/>
        <end position="235"/>
    </location>
</feature>
<keyword evidence="4 9" id="KW-0812">Transmembrane</keyword>
<dbReference type="Pfam" id="PF02653">
    <property type="entry name" value="BPD_transp_2"/>
    <property type="match status" value="1"/>
</dbReference>
<keyword evidence="11" id="KW-1185">Reference proteome</keyword>
<evidence type="ECO:0000256" key="9">
    <source>
        <dbReference type="SAM" id="Phobius"/>
    </source>
</evidence>
<sequence>MDLSLLIIQALNGVQLGLLLFLVASGLTLVFGILDFVNLAHGSLYMLGAFLCASLTFVFGNFVLAVLVALPLTGVIGFLVERFVARPLYARDHLDHVLGTFGLILVLDTLAHLIWGPAGIAVPLPEWLQGQVALSETLVIPSFRLVIIGAGLSAAAGLFWLVNYTRLGMLIRAGASNRTMVSALGIDIQTLFALVFALGAMLAGLAGMLIAPITEASIGMGNNIIITAFVVIIVGGIGSMKGAFIGALLIGLIDTLGRSFLDDLFKVFMSSDAAETSAPAVSAMLIYIIMALVLSLRPQGLFPPRTR</sequence>
<comment type="caution">
    <text evidence="10">The sequence shown here is derived from an EMBL/GenBank/DDBJ whole genome shotgun (WGS) entry which is preliminary data.</text>
</comment>
<dbReference type="PANTHER" id="PTHR11795:SF442">
    <property type="entry name" value="ABC TRANSPORTER ATP-BINDING PROTEIN"/>
    <property type="match status" value="1"/>
</dbReference>
<organism evidence="10 11">
    <name type="scientific">Antarcticimicrobium luteum</name>
    <dbReference type="NCBI Taxonomy" id="2547397"/>
    <lineage>
        <taxon>Bacteria</taxon>
        <taxon>Pseudomonadati</taxon>
        <taxon>Pseudomonadota</taxon>
        <taxon>Alphaproteobacteria</taxon>
        <taxon>Rhodobacterales</taxon>
        <taxon>Paracoccaceae</taxon>
        <taxon>Antarcticimicrobium</taxon>
    </lineage>
</organism>
<dbReference type="GO" id="GO:0005886">
    <property type="term" value="C:plasma membrane"/>
    <property type="evidence" value="ECO:0007669"/>
    <property type="project" value="UniProtKB-SubCell"/>
</dbReference>
<dbReference type="GO" id="GO:0022857">
    <property type="term" value="F:transmembrane transporter activity"/>
    <property type="evidence" value="ECO:0007669"/>
    <property type="project" value="InterPro"/>
</dbReference>
<evidence type="ECO:0000256" key="4">
    <source>
        <dbReference type="ARBA" id="ARBA00022692"/>
    </source>
</evidence>
<dbReference type="Proteomes" id="UP000295301">
    <property type="component" value="Unassembled WGS sequence"/>
</dbReference>
<reference evidence="10 11" key="1">
    <citation type="submission" date="2019-03" db="EMBL/GenBank/DDBJ databases">
        <title>Ruegeria lutea sp. nov., a novel strain, isolated from marine sediment, the Masan Bay, South Korea.</title>
        <authorList>
            <person name="Kim J."/>
            <person name="Kim D.-Y."/>
            <person name="Lee S.-S."/>
        </authorList>
    </citation>
    <scope>NUCLEOTIDE SEQUENCE [LARGE SCALE GENOMIC DNA]</scope>
    <source>
        <strain evidence="10 11">318-1</strain>
    </source>
</reference>
<proteinExistence type="inferred from homology"/>
<feature type="transmembrane region" description="Helical" evidence="9">
    <location>
        <begin position="183"/>
        <end position="210"/>
    </location>
</feature>
<evidence type="ECO:0000256" key="2">
    <source>
        <dbReference type="ARBA" id="ARBA00022448"/>
    </source>
</evidence>
<gene>
    <name evidence="10" type="ORF">E1832_15825</name>
</gene>
<feature type="transmembrane region" description="Helical" evidence="9">
    <location>
        <begin position="138"/>
        <end position="162"/>
    </location>
</feature>
<keyword evidence="6 9" id="KW-1133">Transmembrane helix</keyword>
<evidence type="ECO:0000256" key="8">
    <source>
        <dbReference type="ARBA" id="ARBA00037998"/>
    </source>
</evidence>
<feature type="transmembrane region" description="Helical" evidence="9">
    <location>
        <begin position="43"/>
        <end position="60"/>
    </location>
</feature>
<evidence type="ECO:0000256" key="7">
    <source>
        <dbReference type="ARBA" id="ARBA00023136"/>
    </source>
</evidence>
<dbReference type="InterPro" id="IPR052157">
    <property type="entry name" value="BCAA_transport_permease"/>
</dbReference>
<dbReference type="EMBL" id="SMUV01000071">
    <property type="protein sequence ID" value="TDK43745.1"/>
    <property type="molecule type" value="Genomic_DNA"/>
</dbReference>
<keyword evidence="5" id="KW-0029">Amino-acid transport</keyword>
<protein>
    <submittedName>
        <fullName evidence="10">Branched-chain amino acid ABC transporter permease</fullName>
    </submittedName>
</protein>
<keyword evidence="2" id="KW-0813">Transport</keyword>
<feature type="transmembrane region" description="Helical" evidence="9">
    <location>
        <begin position="97"/>
        <end position="118"/>
    </location>
</feature>
<keyword evidence="3" id="KW-1003">Cell membrane</keyword>
<dbReference type="GO" id="GO:0006865">
    <property type="term" value="P:amino acid transport"/>
    <property type="evidence" value="ECO:0007669"/>
    <property type="project" value="UniProtKB-KW"/>
</dbReference>
<feature type="transmembrane region" description="Helical" evidence="9">
    <location>
        <begin position="6"/>
        <end position="31"/>
    </location>
</feature>
<dbReference type="PANTHER" id="PTHR11795">
    <property type="entry name" value="BRANCHED-CHAIN AMINO ACID TRANSPORT SYSTEM PERMEASE PROTEIN LIVH"/>
    <property type="match status" value="1"/>
</dbReference>
<dbReference type="RefSeq" id="WP_133360744.1">
    <property type="nucleotide sequence ID" value="NZ_SMUV01000071.1"/>
</dbReference>
<dbReference type="CDD" id="cd06582">
    <property type="entry name" value="TM_PBP1_LivH_like"/>
    <property type="match status" value="1"/>
</dbReference>
<evidence type="ECO:0000256" key="1">
    <source>
        <dbReference type="ARBA" id="ARBA00004651"/>
    </source>
</evidence>
<dbReference type="InterPro" id="IPR001851">
    <property type="entry name" value="ABC_transp_permease"/>
</dbReference>
<dbReference type="OrthoDB" id="9807115at2"/>
<feature type="transmembrane region" description="Helical" evidence="9">
    <location>
        <begin position="242"/>
        <end position="260"/>
    </location>
</feature>
<evidence type="ECO:0000256" key="5">
    <source>
        <dbReference type="ARBA" id="ARBA00022970"/>
    </source>
</evidence>
<feature type="transmembrane region" description="Helical" evidence="9">
    <location>
        <begin position="280"/>
        <end position="297"/>
    </location>
</feature>
<name>A0A4R5UX92_9RHOB</name>
<evidence type="ECO:0000256" key="6">
    <source>
        <dbReference type="ARBA" id="ARBA00022989"/>
    </source>
</evidence>
<feature type="transmembrane region" description="Helical" evidence="9">
    <location>
        <begin position="66"/>
        <end position="85"/>
    </location>
</feature>
<comment type="similarity">
    <text evidence="8">Belongs to the binding-protein-dependent transport system permease family. LivHM subfamily.</text>
</comment>
<comment type="subcellular location">
    <subcellularLocation>
        <location evidence="1">Cell membrane</location>
        <topology evidence="1">Multi-pass membrane protein</topology>
    </subcellularLocation>
</comment>
<evidence type="ECO:0000313" key="10">
    <source>
        <dbReference type="EMBL" id="TDK43745.1"/>
    </source>
</evidence>
<evidence type="ECO:0000256" key="3">
    <source>
        <dbReference type="ARBA" id="ARBA00022475"/>
    </source>
</evidence>
<evidence type="ECO:0000313" key="11">
    <source>
        <dbReference type="Proteomes" id="UP000295301"/>
    </source>
</evidence>
<dbReference type="AlphaFoldDB" id="A0A4R5UX92"/>